<dbReference type="InterPro" id="IPR002516">
    <property type="entry name" value="Glyco_trans_11"/>
</dbReference>
<organism evidence="3">
    <name type="scientific">viral metagenome</name>
    <dbReference type="NCBI Taxonomy" id="1070528"/>
    <lineage>
        <taxon>unclassified sequences</taxon>
        <taxon>metagenomes</taxon>
        <taxon>organismal metagenomes</taxon>
    </lineage>
</organism>
<dbReference type="EMBL" id="MN740930">
    <property type="protein sequence ID" value="QHU18412.1"/>
    <property type="molecule type" value="Genomic_DNA"/>
</dbReference>
<evidence type="ECO:0008006" key="4">
    <source>
        <dbReference type="Google" id="ProtNLM"/>
    </source>
</evidence>
<name>A0A6C0KK59_9ZZZZ</name>
<keyword evidence="2" id="KW-0808">Transferase</keyword>
<evidence type="ECO:0000256" key="1">
    <source>
        <dbReference type="ARBA" id="ARBA00022676"/>
    </source>
</evidence>
<dbReference type="GO" id="GO:0008107">
    <property type="term" value="F:galactoside 2-alpha-L-fucosyltransferase activity"/>
    <property type="evidence" value="ECO:0007669"/>
    <property type="project" value="InterPro"/>
</dbReference>
<keyword evidence="1" id="KW-0328">Glycosyltransferase</keyword>
<dbReference type="PANTHER" id="PTHR11927:SF9">
    <property type="entry name" value="L-FUCOSYLTRANSFERASE"/>
    <property type="match status" value="1"/>
</dbReference>
<protein>
    <recommendedName>
        <fullName evidence="4">Glycosyltransferase</fullName>
    </recommendedName>
</protein>
<reference evidence="3" key="1">
    <citation type="journal article" date="2020" name="Nature">
        <title>Giant virus diversity and host interactions through global metagenomics.</title>
        <authorList>
            <person name="Schulz F."/>
            <person name="Roux S."/>
            <person name="Paez-Espino D."/>
            <person name="Jungbluth S."/>
            <person name="Walsh D.A."/>
            <person name="Denef V.J."/>
            <person name="McMahon K.D."/>
            <person name="Konstantinidis K.T."/>
            <person name="Eloe-Fadrosh E.A."/>
            <person name="Kyrpides N.C."/>
            <person name="Woyke T."/>
        </authorList>
    </citation>
    <scope>NUCLEOTIDE SEQUENCE</scope>
    <source>
        <strain evidence="3">GVMAG-S-3300013006-138</strain>
    </source>
</reference>
<dbReference type="GO" id="GO:0016020">
    <property type="term" value="C:membrane"/>
    <property type="evidence" value="ECO:0007669"/>
    <property type="project" value="InterPro"/>
</dbReference>
<proteinExistence type="predicted"/>
<evidence type="ECO:0000313" key="3">
    <source>
        <dbReference type="EMBL" id="QHU18412.1"/>
    </source>
</evidence>
<dbReference type="AlphaFoldDB" id="A0A6C0KK59"/>
<accession>A0A6C0KK59</accession>
<dbReference type="GO" id="GO:0005975">
    <property type="term" value="P:carbohydrate metabolic process"/>
    <property type="evidence" value="ECO:0007669"/>
    <property type="project" value="InterPro"/>
</dbReference>
<dbReference type="PANTHER" id="PTHR11927">
    <property type="entry name" value="GALACTOSIDE 2-L-FUCOSYLTRANSFERASE"/>
    <property type="match status" value="1"/>
</dbReference>
<evidence type="ECO:0000256" key="2">
    <source>
        <dbReference type="ARBA" id="ARBA00022679"/>
    </source>
</evidence>
<sequence>MSSWNKSIHRVQSPRNKDTYVSVMLQGGLGNRIFQIFAGQHFAEKTGRKFVVHKDYIHDNSHETSEDTMNQLMQLFPSLTFYTGNPIEWTMIEEEVFMTFQYQPDIFKRFPGRNILLKGYFQNSNYFPKEIPFFQNSDRYSNYFLHIRLGDYVNTSLDIDLRNYYKSCISKILKDNTTSQFLIFSDEPEIADTYLKSLNLPFRYSFSSAKSSLDVLKEMAACSGGICANSSLSWLGGFFQKPRGQIFMPSEWMKGMNKNQLNGFHPLWATVMETRAPTPRF</sequence>